<proteinExistence type="predicted"/>
<gene>
    <name evidence="1" type="ORF">Patl1_29070</name>
</gene>
<sequence>MKRTKGCQDLHGMERDAQNTARQAAKEQNISGLSKGIDSQRLRSLGKMPPKHPFPSKVSCACEVFSEYNMDTLREQRDILKEEMASLMITPSSNLNGQHRQEEDEESHSLFFIGDQPYRN</sequence>
<reference evidence="2" key="1">
    <citation type="journal article" date="2023" name="G3 (Bethesda)">
        <title>Genome assembly and association tests identify interacting loci associated with vigor, precocity, and sex in interspecific pistachio rootstocks.</title>
        <authorList>
            <person name="Palmer W."/>
            <person name="Jacygrad E."/>
            <person name="Sagayaradj S."/>
            <person name="Cavanaugh K."/>
            <person name="Han R."/>
            <person name="Bertier L."/>
            <person name="Beede B."/>
            <person name="Kafkas S."/>
            <person name="Golino D."/>
            <person name="Preece J."/>
            <person name="Michelmore R."/>
        </authorList>
    </citation>
    <scope>NUCLEOTIDE SEQUENCE [LARGE SCALE GENOMIC DNA]</scope>
</reference>
<accession>A0ACC1BG01</accession>
<name>A0ACC1BG01_9ROSI</name>
<keyword evidence="2" id="KW-1185">Reference proteome</keyword>
<dbReference type="Proteomes" id="UP001164250">
    <property type="component" value="Chromosome 5"/>
</dbReference>
<organism evidence="1 2">
    <name type="scientific">Pistacia atlantica</name>
    <dbReference type="NCBI Taxonomy" id="434234"/>
    <lineage>
        <taxon>Eukaryota</taxon>
        <taxon>Viridiplantae</taxon>
        <taxon>Streptophyta</taxon>
        <taxon>Embryophyta</taxon>
        <taxon>Tracheophyta</taxon>
        <taxon>Spermatophyta</taxon>
        <taxon>Magnoliopsida</taxon>
        <taxon>eudicotyledons</taxon>
        <taxon>Gunneridae</taxon>
        <taxon>Pentapetalae</taxon>
        <taxon>rosids</taxon>
        <taxon>malvids</taxon>
        <taxon>Sapindales</taxon>
        <taxon>Anacardiaceae</taxon>
        <taxon>Pistacia</taxon>
    </lineage>
</organism>
<evidence type="ECO:0000313" key="2">
    <source>
        <dbReference type="Proteomes" id="UP001164250"/>
    </source>
</evidence>
<comment type="caution">
    <text evidence="1">The sequence shown here is derived from an EMBL/GenBank/DDBJ whole genome shotgun (WGS) entry which is preliminary data.</text>
</comment>
<evidence type="ECO:0000313" key="1">
    <source>
        <dbReference type="EMBL" id="KAJ0097873.1"/>
    </source>
</evidence>
<protein>
    <submittedName>
        <fullName evidence="1">Uncharacterized protein</fullName>
    </submittedName>
</protein>
<dbReference type="EMBL" id="CM047901">
    <property type="protein sequence ID" value="KAJ0097873.1"/>
    <property type="molecule type" value="Genomic_DNA"/>
</dbReference>